<dbReference type="PROSITE" id="PS51257">
    <property type="entry name" value="PROKAR_LIPOPROTEIN"/>
    <property type="match status" value="1"/>
</dbReference>
<sequence>MKGSRVPALLVGLTAALTLAACGVPPSDVIQAGVPASGMSSSDATPPVPAAIPLYFLRDGDPTPYVREVHDPGDLGAVVRLLFDGPTPSEAVTAATKLPRLTDAPDVTVDEGRTLTIRLPDDVPALSHLAMRQLACTMAHVTLPGAVPATDATGAATPSAPPPTAQRSVEDRSVQVLGGGWTMTQSAAACPDPHG</sequence>
<dbReference type="Proteomes" id="UP000326179">
    <property type="component" value="Chromosome"/>
</dbReference>
<evidence type="ECO:0000256" key="2">
    <source>
        <dbReference type="SAM" id="SignalP"/>
    </source>
</evidence>
<dbReference type="EMBL" id="CP045643">
    <property type="protein sequence ID" value="QFZ72814.1"/>
    <property type="molecule type" value="Genomic_DNA"/>
</dbReference>
<dbReference type="AlphaFoldDB" id="A0A5Q0L7Q6"/>
<reference evidence="3 4" key="1">
    <citation type="submission" date="2019-10" db="EMBL/GenBank/DDBJ databases">
        <title>A novel species.</title>
        <authorList>
            <person name="Gao J."/>
        </authorList>
    </citation>
    <scope>NUCLEOTIDE SEQUENCE [LARGE SCALE GENOMIC DNA]</scope>
    <source>
        <strain evidence="3 4">QMT-28</strain>
    </source>
</reference>
<evidence type="ECO:0000256" key="1">
    <source>
        <dbReference type="SAM" id="MobiDB-lite"/>
    </source>
</evidence>
<keyword evidence="2" id="KW-0732">Signal</keyword>
<protein>
    <recommendedName>
        <fullName evidence="5">GerMN domain-containing protein</fullName>
    </recommendedName>
</protein>
<organism evidence="3 4">
    <name type="scientific">Streptomyces fagopyri</name>
    <dbReference type="NCBI Taxonomy" id="2662397"/>
    <lineage>
        <taxon>Bacteria</taxon>
        <taxon>Bacillati</taxon>
        <taxon>Actinomycetota</taxon>
        <taxon>Actinomycetes</taxon>
        <taxon>Kitasatosporales</taxon>
        <taxon>Streptomycetaceae</taxon>
        <taxon>Streptomyces</taxon>
    </lineage>
</organism>
<dbReference type="KEGG" id="sfy:GFH48_05610"/>
<evidence type="ECO:0008006" key="5">
    <source>
        <dbReference type="Google" id="ProtNLM"/>
    </source>
</evidence>
<feature type="region of interest" description="Disordered" evidence="1">
    <location>
        <begin position="150"/>
        <end position="169"/>
    </location>
</feature>
<accession>A0A5Q0L7Q6</accession>
<gene>
    <name evidence="3" type="ORF">GFH48_05610</name>
</gene>
<evidence type="ECO:0000313" key="4">
    <source>
        <dbReference type="Proteomes" id="UP000326179"/>
    </source>
</evidence>
<evidence type="ECO:0000313" key="3">
    <source>
        <dbReference type="EMBL" id="QFZ72814.1"/>
    </source>
</evidence>
<dbReference type="RefSeq" id="WP_153287179.1">
    <property type="nucleotide sequence ID" value="NZ_CP045643.1"/>
</dbReference>
<feature type="signal peptide" evidence="2">
    <location>
        <begin position="1"/>
        <end position="20"/>
    </location>
</feature>
<name>A0A5Q0L7Q6_9ACTN</name>
<proteinExistence type="predicted"/>
<feature type="chain" id="PRO_5038818684" description="GerMN domain-containing protein" evidence="2">
    <location>
        <begin position="21"/>
        <end position="195"/>
    </location>
</feature>
<keyword evidence="4" id="KW-1185">Reference proteome</keyword>